<dbReference type="GO" id="GO:0004497">
    <property type="term" value="F:monooxygenase activity"/>
    <property type="evidence" value="ECO:0007669"/>
    <property type="project" value="UniProtKB-KW"/>
</dbReference>
<dbReference type="InterPro" id="IPR052936">
    <property type="entry name" value="Jasmonate_Hydroxylase-like"/>
</dbReference>
<organism evidence="2 3">
    <name type="scientific">Pseudohongiella spirulinae</name>
    <dbReference type="NCBI Taxonomy" id="1249552"/>
    <lineage>
        <taxon>Bacteria</taxon>
        <taxon>Pseudomonadati</taxon>
        <taxon>Pseudomonadota</taxon>
        <taxon>Gammaproteobacteria</taxon>
        <taxon>Pseudomonadales</taxon>
        <taxon>Pseudohongiellaceae</taxon>
        <taxon>Pseudohongiella</taxon>
    </lineage>
</organism>
<evidence type="ECO:0000313" key="2">
    <source>
        <dbReference type="EMBL" id="ALO44868.1"/>
    </source>
</evidence>
<dbReference type="RefSeq" id="WP_058020390.1">
    <property type="nucleotide sequence ID" value="NZ_CP013189.1"/>
</dbReference>
<accession>A0A0S2KA18</accession>
<protein>
    <submittedName>
        <fullName evidence="2">Antibiotic biosynthesis monooxygenase</fullName>
    </submittedName>
</protein>
<keyword evidence="2" id="KW-0560">Oxidoreductase</keyword>
<dbReference type="InterPro" id="IPR007138">
    <property type="entry name" value="ABM_dom"/>
</dbReference>
<name>A0A0S2KA18_9GAMM</name>
<keyword evidence="2" id="KW-0503">Monooxygenase</keyword>
<dbReference type="OrthoDB" id="9797060at2"/>
<dbReference type="PANTHER" id="PTHR37811:SF2">
    <property type="entry name" value="ABM DOMAIN-CONTAINING PROTEIN"/>
    <property type="match status" value="1"/>
</dbReference>
<dbReference type="EMBL" id="CP013189">
    <property type="protein sequence ID" value="ALO44868.1"/>
    <property type="molecule type" value="Genomic_DNA"/>
</dbReference>
<dbReference type="PANTHER" id="PTHR37811">
    <property type="entry name" value="BLL5343 PROTEIN"/>
    <property type="match status" value="1"/>
</dbReference>
<dbReference type="SUPFAM" id="SSF54909">
    <property type="entry name" value="Dimeric alpha+beta barrel"/>
    <property type="match status" value="1"/>
</dbReference>
<reference evidence="2 3" key="1">
    <citation type="submission" date="2015-11" db="EMBL/GenBank/DDBJ databases">
        <authorList>
            <person name="Zhang Y."/>
            <person name="Guo Z."/>
        </authorList>
    </citation>
    <scope>NUCLEOTIDE SEQUENCE [LARGE SCALE GENOMIC DNA]</scope>
    <source>
        <strain evidence="2 3">KCTC 32221</strain>
    </source>
</reference>
<proteinExistence type="predicted"/>
<dbReference type="Gene3D" id="3.30.70.100">
    <property type="match status" value="1"/>
</dbReference>
<evidence type="ECO:0000313" key="3">
    <source>
        <dbReference type="Proteomes" id="UP000065641"/>
    </source>
</evidence>
<dbReference type="AlphaFoldDB" id="A0A0S2KA18"/>
<dbReference type="Proteomes" id="UP000065641">
    <property type="component" value="Chromosome"/>
</dbReference>
<feature type="domain" description="ABM" evidence="1">
    <location>
        <begin position="1"/>
        <end position="72"/>
    </location>
</feature>
<dbReference type="Pfam" id="PF03992">
    <property type="entry name" value="ABM"/>
    <property type="match status" value="1"/>
</dbReference>
<dbReference type="STRING" id="1249552.PS2015_174"/>
<keyword evidence="3" id="KW-1185">Reference proteome</keyword>
<dbReference type="InterPro" id="IPR011008">
    <property type="entry name" value="Dimeric_a/b-barrel"/>
</dbReference>
<gene>
    <name evidence="2" type="ORF">PS2015_174</name>
</gene>
<evidence type="ECO:0000259" key="1">
    <source>
        <dbReference type="Pfam" id="PF03992"/>
    </source>
</evidence>
<dbReference type="KEGG" id="pspi:PS2015_174"/>
<sequence length="100" mass="11533">MFVVIFRATVKQLDAQYSTTAARMRELALSEFGCLEFTAVTEGDSEIALSYWPSEAHIKAWKDHPEHRAAQKMGREHWYSAYSVQIAEIGRDYSSREFIL</sequence>